<evidence type="ECO:0000259" key="1">
    <source>
        <dbReference type="Pfam" id="PF13622"/>
    </source>
</evidence>
<dbReference type="InterPro" id="IPR029069">
    <property type="entry name" value="HotDog_dom_sf"/>
</dbReference>
<dbReference type="AlphaFoldDB" id="A0A1X2GR56"/>
<comment type="caution">
    <text evidence="3">The sequence shown here is derived from an EMBL/GenBank/DDBJ whole genome shotgun (WGS) entry which is preliminary data.</text>
</comment>
<sequence>MSLGIIEKETQPTTAFDIATQVTYLGTTDHGTFLYAGEASKIFAVGNISNGGYTVSIALEAVLQRYAGRSQVDPIALNAFFLRKTLLTPVVIEVEDLKLSRMGYCLCKASLKQRADAKVGDARLTRLEDYDPKDYLDKVVSVVTMGNIANEKGVTHFHKLPSSHALDKTRVYQSDPNNFLPGVTRISLDTACHRASSSTARDPELHQVVEFVDQRPMDAKSLPFWCDMFSTPPSQLGTSTWGGRLWGATMQMEVQFKRRLTPDDKQLAVSVTTHTIANSRFDIDGFVWDKQGQLICTTRHQCLALPWERNVKKETKL</sequence>
<dbReference type="Pfam" id="PF20789">
    <property type="entry name" value="4HBT_3C"/>
    <property type="match status" value="1"/>
</dbReference>
<dbReference type="InterPro" id="IPR052389">
    <property type="entry name" value="Sec_Metab_Biosynth-Assoc"/>
</dbReference>
<dbReference type="SUPFAM" id="SSF54637">
    <property type="entry name" value="Thioesterase/thiol ester dehydrase-isomerase"/>
    <property type="match status" value="1"/>
</dbReference>
<evidence type="ECO:0000313" key="4">
    <source>
        <dbReference type="Proteomes" id="UP000242146"/>
    </source>
</evidence>
<name>A0A1X2GR56_9FUNG</name>
<reference evidence="3 4" key="1">
    <citation type="submission" date="2016-07" db="EMBL/GenBank/DDBJ databases">
        <title>Pervasive Adenine N6-methylation of Active Genes in Fungi.</title>
        <authorList>
            <consortium name="DOE Joint Genome Institute"/>
            <person name="Mondo S.J."/>
            <person name="Dannebaum R.O."/>
            <person name="Kuo R.C."/>
            <person name="Labutti K."/>
            <person name="Haridas S."/>
            <person name="Kuo A."/>
            <person name="Salamov A."/>
            <person name="Ahrendt S.R."/>
            <person name="Lipzen A."/>
            <person name="Sullivan W."/>
            <person name="Andreopoulos W.B."/>
            <person name="Clum A."/>
            <person name="Lindquist E."/>
            <person name="Daum C."/>
            <person name="Ramamoorthy G.K."/>
            <person name="Gryganskyi A."/>
            <person name="Culley D."/>
            <person name="Magnuson J.K."/>
            <person name="James T.Y."/>
            <person name="O'Malley M.A."/>
            <person name="Stajich J.E."/>
            <person name="Spatafora J.W."/>
            <person name="Visel A."/>
            <person name="Grigoriev I.V."/>
        </authorList>
    </citation>
    <scope>NUCLEOTIDE SEQUENCE [LARGE SCALE GENOMIC DNA]</scope>
    <source>
        <strain evidence="3 4">NRRL 3301</strain>
    </source>
</reference>
<keyword evidence="4" id="KW-1185">Reference proteome</keyword>
<proteinExistence type="predicted"/>
<dbReference type="Gene3D" id="2.40.160.210">
    <property type="entry name" value="Acyl-CoA thioesterase, double hotdog domain"/>
    <property type="match status" value="1"/>
</dbReference>
<evidence type="ECO:0000259" key="2">
    <source>
        <dbReference type="Pfam" id="PF20789"/>
    </source>
</evidence>
<feature type="domain" description="Acyl-CoA thioesterase-like N-terminal HotDog" evidence="1">
    <location>
        <begin position="44"/>
        <end position="119"/>
    </location>
</feature>
<dbReference type="Pfam" id="PF13622">
    <property type="entry name" value="4HBT_3"/>
    <property type="match status" value="1"/>
</dbReference>
<dbReference type="EMBL" id="MCGT01000005">
    <property type="protein sequence ID" value="ORX59534.1"/>
    <property type="molecule type" value="Genomic_DNA"/>
</dbReference>
<dbReference type="OrthoDB" id="2532955at2759"/>
<dbReference type="InterPro" id="IPR049449">
    <property type="entry name" value="TesB_ACOT8-like_N"/>
</dbReference>
<evidence type="ECO:0008006" key="5">
    <source>
        <dbReference type="Google" id="ProtNLM"/>
    </source>
</evidence>
<dbReference type="Proteomes" id="UP000242146">
    <property type="component" value="Unassembled WGS sequence"/>
</dbReference>
<accession>A0A1X2GR56</accession>
<dbReference type="InterPro" id="IPR049450">
    <property type="entry name" value="ACOT8-like_C"/>
</dbReference>
<gene>
    <name evidence="3" type="ORF">DM01DRAFT_1333000</name>
</gene>
<dbReference type="STRING" id="101127.A0A1X2GR56"/>
<organism evidence="3 4">
    <name type="scientific">Hesseltinella vesiculosa</name>
    <dbReference type="NCBI Taxonomy" id="101127"/>
    <lineage>
        <taxon>Eukaryota</taxon>
        <taxon>Fungi</taxon>
        <taxon>Fungi incertae sedis</taxon>
        <taxon>Mucoromycota</taxon>
        <taxon>Mucoromycotina</taxon>
        <taxon>Mucoromycetes</taxon>
        <taxon>Mucorales</taxon>
        <taxon>Cunninghamellaceae</taxon>
        <taxon>Hesseltinella</taxon>
    </lineage>
</organism>
<protein>
    <recommendedName>
        <fullName evidence="5">Thioesterase/thiol ester dehydrase-isomerase</fullName>
    </recommendedName>
</protein>
<evidence type="ECO:0000313" key="3">
    <source>
        <dbReference type="EMBL" id="ORX59534.1"/>
    </source>
</evidence>
<dbReference type="PANTHER" id="PTHR38110:SF1">
    <property type="entry name" value="THIOESTERASE DOMAIN-CONTAINING PROTEIN"/>
    <property type="match status" value="1"/>
</dbReference>
<feature type="domain" description="Acyl-CoA thioesterase-like C-terminal" evidence="2">
    <location>
        <begin position="193"/>
        <end position="303"/>
    </location>
</feature>
<dbReference type="PANTHER" id="PTHR38110">
    <property type="entry name" value="CHROMOSOME 23, WHOLE GENOME SHOTGUN SEQUENCE"/>
    <property type="match status" value="1"/>
</dbReference>
<dbReference type="InterPro" id="IPR042171">
    <property type="entry name" value="Acyl-CoA_hotdog"/>
</dbReference>